<keyword evidence="4" id="KW-1185">Reference proteome</keyword>
<dbReference type="RefSeq" id="WP_246276562.1">
    <property type="nucleotide sequence ID" value="NZ_CAWPPK010000001.1"/>
</dbReference>
<comment type="caution">
    <text evidence="3">The sequence shown here is derived from an EMBL/GenBank/DDBJ whole genome shotgun (WGS) entry which is preliminary data.</text>
</comment>
<evidence type="ECO:0008006" key="5">
    <source>
        <dbReference type="Google" id="ProtNLM"/>
    </source>
</evidence>
<feature type="region of interest" description="Disordered" evidence="1">
    <location>
        <begin position="46"/>
        <end position="152"/>
    </location>
</feature>
<evidence type="ECO:0000256" key="1">
    <source>
        <dbReference type="SAM" id="MobiDB-lite"/>
    </source>
</evidence>
<evidence type="ECO:0000313" key="3">
    <source>
        <dbReference type="EMBL" id="NQE32302.1"/>
    </source>
</evidence>
<proteinExistence type="predicted"/>
<reference evidence="3 4" key="1">
    <citation type="journal article" date="2020" name="Sci. Rep.">
        <title>A novel cyanobacterial geosmin producer, revising GeoA distribution and dispersion patterns in Bacteria.</title>
        <authorList>
            <person name="Churro C."/>
            <person name="Semedo-Aguiar A.P."/>
            <person name="Silva A.D."/>
            <person name="Pereira-Leal J.B."/>
            <person name="Leite R.B."/>
        </authorList>
    </citation>
    <scope>NUCLEOTIDE SEQUENCE [LARGE SCALE GENOMIC DNA]</scope>
    <source>
        <strain evidence="3 4">IPMA8</strain>
    </source>
</reference>
<feature type="compositionally biased region" description="Low complexity" evidence="1">
    <location>
        <begin position="81"/>
        <end position="92"/>
    </location>
</feature>
<organism evidence="3 4">
    <name type="scientific">Microcoleus asticus IPMA8</name>
    <dbReference type="NCBI Taxonomy" id="2563858"/>
    <lineage>
        <taxon>Bacteria</taxon>
        <taxon>Bacillati</taxon>
        <taxon>Cyanobacteriota</taxon>
        <taxon>Cyanophyceae</taxon>
        <taxon>Oscillatoriophycideae</taxon>
        <taxon>Oscillatoriales</taxon>
        <taxon>Microcoleaceae</taxon>
        <taxon>Microcoleus</taxon>
        <taxon>Microcoleus asticus</taxon>
    </lineage>
</organism>
<feature type="compositionally biased region" description="Low complexity" evidence="1">
    <location>
        <begin position="100"/>
        <end position="109"/>
    </location>
</feature>
<feature type="compositionally biased region" description="Low complexity" evidence="1">
    <location>
        <begin position="46"/>
        <end position="63"/>
    </location>
</feature>
<evidence type="ECO:0000313" key="4">
    <source>
        <dbReference type="Proteomes" id="UP000702425"/>
    </source>
</evidence>
<keyword evidence="2" id="KW-0732">Signal</keyword>
<dbReference type="Proteomes" id="UP000702425">
    <property type="component" value="Unassembled WGS sequence"/>
</dbReference>
<dbReference type="EMBL" id="SRRZ01000001">
    <property type="protein sequence ID" value="NQE32302.1"/>
    <property type="molecule type" value="Genomic_DNA"/>
</dbReference>
<feature type="chain" id="PRO_5047111770" description="PEP-CTERM protein-sorting domain-containing protein" evidence="2">
    <location>
        <begin position="32"/>
        <end position="182"/>
    </location>
</feature>
<name>A0ABX2CPF5_9CYAN</name>
<protein>
    <recommendedName>
        <fullName evidence="5">PEP-CTERM protein-sorting domain-containing protein</fullName>
    </recommendedName>
</protein>
<accession>A0ABX2CPF5</accession>
<sequence>MFTPLAKLGIGLSATMATAFYYLAAAPPASAVDVCGPGNFSSECAKAEASSEQSATTSSSAASLRDPVQQEQVVESPSPAVIPDPVQQEQVVEPPPAVIPDPVQQEQVVEPPPADPVQEVPETEPPLTAPAAGDLGNIYTTSTSKPPRATIPEPGMVVGLMVTGAGIICSGRRRNKQVGQQR</sequence>
<feature type="signal peptide" evidence="2">
    <location>
        <begin position="1"/>
        <end position="31"/>
    </location>
</feature>
<gene>
    <name evidence="3" type="ORF">E5S67_00014</name>
</gene>
<evidence type="ECO:0000256" key="2">
    <source>
        <dbReference type="SAM" id="SignalP"/>
    </source>
</evidence>